<feature type="domain" description="4Fe-4S ferredoxin-type" evidence="8">
    <location>
        <begin position="4"/>
        <end position="33"/>
    </location>
</feature>
<protein>
    <submittedName>
        <fullName evidence="9">4Fe-4S dicluster domain-containing protein</fullName>
    </submittedName>
</protein>
<dbReference type="GO" id="GO:0051539">
    <property type="term" value="F:4 iron, 4 sulfur cluster binding"/>
    <property type="evidence" value="ECO:0007669"/>
    <property type="project" value="UniProtKB-KW"/>
</dbReference>
<keyword evidence="7" id="KW-0411">Iron-sulfur</keyword>
<sequence>MGKYYIFQDQKRCIGCYACELHCKTKNNAPEGAKLCRIVPTGPQVVKGVPRMHFVFMPCFHCEKPWCVYACPTGAMTKRSKDGIVYVKSDLCVGCKNCITACPWGVPQWNSETGKVMKCDYCMDRIDQGLQPACVTGCTTGALKFITPSEASQIKREKFAKDISPLKKQ</sequence>
<feature type="domain" description="4Fe-4S ferredoxin-type" evidence="8">
    <location>
        <begin position="50"/>
        <end position="81"/>
    </location>
</feature>
<dbReference type="PANTHER" id="PTHR43177:SF5">
    <property type="entry name" value="ANAEROBIC DIMETHYL SULFOXIDE REDUCTASE CHAIN B-RELATED"/>
    <property type="match status" value="1"/>
</dbReference>
<feature type="domain" description="4Fe-4S ferredoxin-type" evidence="8">
    <location>
        <begin position="83"/>
        <end position="112"/>
    </location>
</feature>
<dbReference type="PROSITE" id="PS00198">
    <property type="entry name" value="4FE4S_FER_1"/>
    <property type="match status" value="1"/>
</dbReference>
<dbReference type="GO" id="GO:0046872">
    <property type="term" value="F:metal ion binding"/>
    <property type="evidence" value="ECO:0007669"/>
    <property type="project" value="UniProtKB-KW"/>
</dbReference>
<keyword evidence="4" id="KW-0677">Repeat</keyword>
<dbReference type="Gene3D" id="3.30.70.20">
    <property type="match status" value="2"/>
</dbReference>
<accession>A0A7C5KC55</accession>
<dbReference type="PANTHER" id="PTHR43177">
    <property type="entry name" value="PROTEIN NRFC"/>
    <property type="match status" value="1"/>
</dbReference>
<dbReference type="AlphaFoldDB" id="A0A7C5KC55"/>
<dbReference type="CDD" id="cd10553">
    <property type="entry name" value="PhsB_like"/>
    <property type="match status" value="1"/>
</dbReference>
<organism evidence="9">
    <name type="scientific">Thermodesulfobium narugense</name>
    <dbReference type="NCBI Taxonomy" id="184064"/>
    <lineage>
        <taxon>Bacteria</taxon>
        <taxon>Pseudomonadati</taxon>
        <taxon>Thermodesulfobiota</taxon>
        <taxon>Thermodesulfobiia</taxon>
        <taxon>Thermodesulfobiales</taxon>
        <taxon>Thermodesulfobiaceae</taxon>
        <taxon>Thermodesulfobium</taxon>
    </lineage>
</organism>
<evidence type="ECO:0000256" key="2">
    <source>
        <dbReference type="ARBA" id="ARBA00022485"/>
    </source>
</evidence>
<keyword evidence="1" id="KW-0813">Transport</keyword>
<evidence type="ECO:0000256" key="4">
    <source>
        <dbReference type="ARBA" id="ARBA00022737"/>
    </source>
</evidence>
<dbReference type="Pfam" id="PF13247">
    <property type="entry name" value="Fer4_11"/>
    <property type="match status" value="1"/>
</dbReference>
<dbReference type="InterPro" id="IPR017896">
    <property type="entry name" value="4Fe4S_Fe-S-bd"/>
</dbReference>
<gene>
    <name evidence="9" type="ORF">ENL70_04550</name>
</gene>
<dbReference type="InterPro" id="IPR050954">
    <property type="entry name" value="ET_IronSulfur_Cluster-Binding"/>
</dbReference>
<dbReference type="InterPro" id="IPR017900">
    <property type="entry name" value="4Fe4S_Fe_S_CS"/>
</dbReference>
<name>A0A7C5KC55_9BACT</name>
<comment type="caution">
    <text evidence="9">The sequence shown here is derived from an EMBL/GenBank/DDBJ whole genome shotgun (WGS) entry which is preliminary data.</text>
</comment>
<dbReference type="PROSITE" id="PS51379">
    <property type="entry name" value="4FE4S_FER_2"/>
    <property type="match status" value="3"/>
</dbReference>
<dbReference type="EMBL" id="DRUY01000151">
    <property type="protein sequence ID" value="HHI65799.1"/>
    <property type="molecule type" value="Genomic_DNA"/>
</dbReference>
<evidence type="ECO:0000313" key="9">
    <source>
        <dbReference type="EMBL" id="HHI65799.1"/>
    </source>
</evidence>
<proteinExistence type="predicted"/>
<evidence type="ECO:0000256" key="3">
    <source>
        <dbReference type="ARBA" id="ARBA00022723"/>
    </source>
</evidence>
<evidence type="ECO:0000256" key="1">
    <source>
        <dbReference type="ARBA" id="ARBA00022448"/>
    </source>
</evidence>
<evidence type="ECO:0000259" key="8">
    <source>
        <dbReference type="PROSITE" id="PS51379"/>
    </source>
</evidence>
<keyword evidence="3" id="KW-0479">Metal-binding</keyword>
<evidence type="ECO:0000256" key="5">
    <source>
        <dbReference type="ARBA" id="ARBA00022982"/>
    </source>
</evidence>
<keyword evidence="2" id="KW-0004">4Fe-4S</keyword>
<evidence type="ECO:0000256" key="6">
    <source>
        <dbReference type="ARBA" id="ARBA00023004"/>
    </source>
</evidence>
<reference evidence="9" key="1">
    <citation type="journal article" date="2020" name="mSystems">
        <title>Genome- and Community-Level Interaction Insights into Carbon Utilization and Element Cycling Functions of Hydrothermarchaeota in Hydrothermal Sediment.</title>
        <authorList>
            <person name="Zhou Z."/>
            <person name="Liu Y."/>
            <person name="Xu W."/>
            <person name="Pan J."/>
            <person name="Luo Z.H."/>
            <person name="Li M."/>
        </authorList>
    </citation>
    <scope>NUCLEOTIDE SEQUENCE [LARGE SCALE GENOMIC DNA]</scope>
    <source>
        <strain evidence="9">SpSt-1019</strain>
    </source>
</reference>
<keyword evidence="6" id="KW-0408">Iron</keyword>
<dbReference type="SUPFAM" id="SSF54862">
    <property type="entry name" value="4Fe-4S ferredoxins"/>
    <property type="match status" value="1"/>
</dbReference>
<keyword evidence="5" id="KW-0249">Electron transport</keyword>
<evidence type="ECO:0000256" key="7">
    <source>
        <dbReference type="ARBA" id="ARBA00023014"/>
    </source>
</evidence>